<dbReference type="EMBL" id="LR797254">
    <property type="protein sequence ID" value="CAB4197421.1"/>
    <property type="molecule type" value="Genomic_DNA"/>
</dbReference>
<gene>
    <name evidence="3" type="ORF">UFOVP1305_13</name>
    <name evidence="2" type="ORF">UFOVP896_51</name>
</gene>
<name>A0A6J5PKD8_9CAUD</name>
<evidence type="ECO:0000313" key="3">
    <source>
        <dbReference type="EMBL" id="CAB4197421.1"/>
    </source>
</evidence>
<sequence>MNTRARLLLEELARVNNDLAVARDRVERLSDDRRVLYRRSRAAGATVVEIARVVGVTPWAVRRYL</sequence>
<dbReference type="EMBL" id="LR796844">
    <property type="protein sequence ID" value="CAB4169628.1"/>
    <property type="molecule type" value="Genomic_DNA"/>
</dbReference>
<reference evidence="2" key="1">
    <citation type="submission" date="2020-05" db="EMBL/GenBank/DDBJ databases">
        <authorList>
            <person name="Chiriac C."/>
            <person name="Salcher M."/>
            <person name="Ghai R."/>
            <person name="Kavagutti S V."/>
        </authorList>
    </citation>
    <scope>NUCLEOTIDE SEQUENCE</scope>
</reference>
<evidence type="ECO:0000313" key="2">
    <source>
        <dbReference type="EMBL" id="CAB4169628.1"/>
    </source>
</evidence>
<feature type="coiled-coil region" evidence="1">
    <location>
        <begin position="5"/>
        <end position="32"/>
    </location>
</feature>
<keyword evidence="1" id="KW-0175">Coiled coil</keyword>
<accession>A0A6J5PKD8</accession>
<organism evidence="2">
    <name type="scientific">uncultured Caudovirales phage</name>
    <dbReference type="NCBI Taxonomy" id="2100421"/>
    <lineage>
        <taxon>Viruses</taxon>
        <taxon>Duplodnaviria</taxon>
        <taxon>Heunggongvirae</taxon>
        <taxon>Uroviricota</taxon>
        <taxon>Caudoviricetes</taxon>
        <taxon>Peduoviridae</taxon>
        <taxon>Maltschvirus</taxon>
        <taxon>Maltschvirus maltsch</taxon>
    </lineage>
</organism>
<protein>
    <submittedName>
        <fullName evidence="2">Uncharacterized protein</fullName>
    </submittedName>
</protein>
<evidence type="ECO:0000256" key="1">
    <source>
        <dbReference type="SAM" id="Coils"/>
    </source>
</evidence>
<proteinExistence type="predicted"/>